<dbReference type="InterPro" id="IPR015590">
    <property type="entry name" value="Aldehyde_DH_dom"/>
</dbReference>
<dbReference type="Proteomes" id="UP000536640">
    <property type="component" value="Unassembled WGS sequence"/>
</dbReference>
<dbReference type="InterPro" id="IPR016160">
    <property type="entry name" value="Ald_DH_CS_CYS"/>
</dbReference>
<dbReference type="PROSITE" id="PS00687">
    <property type="entry name" value="ALDEHYDE_DEHYDR_GLU"/>
    <property type="match status" value="1"/>
</dbReference>
<reference evidence="9 10" key="1">
    <citation type="submission" date="2020-08" db="EMBL/GenBank/DDBJ databases">
        <title>Genomic Encyclopedia of Type Strains, Phase IV (KMG-IV): sequencing the most valuable type-strain genomes for metagenomic binning, comparative biology and taxonomic classification.</title>
        <authorList>
            <person name="Goeker M."/>
        </authorList>
    </citation>
    <scope>NUCLEOTIDE SEQUENCE [LARGE SCALE GENOMIC DNA]</scope>
    <source>
        <strain evidence="9 10">DSM 25701</strain>
    </source>
</reference>
<dbReference type="PANTHER" id="PTHR43570">
    <property type="entry name" value="ALDEHYDE DEHYDROGENASE"/>
    <property type="match status" value="1"/>
</dbReference>
<dbReference type="PANTHER" id="PTHR43570:SF20">
    <property type="entry name" value="ALDEHYDE DEHYDROGENASE ALDX-RELATED"/>
    <property type="match status" value="1"/>
</dbReference>
<dbReference type="Gene3D" id="3.40.605.10">
    <property type="entry name" value="Aldehyde Dehydrogenase, Chain A, domain 1"/>
    <property type="match status" value="1"/>
</dbReference>
<evidence type="ECO:0000259" key="8">
    <source>
        <dbReference type="Pfam" id="PF00171"/>
    </source>
</evidence>
<dbReference type="AlphaFoldDB" id="A0A840RA10"/>
<dbReference type="InterPro" id="IPR016163">
    <property type="entry name" value="Ald_DH_C"/>
</dbReference>
<keyword evidence="3" id="KW-0520">NAD</keyword>
<dbReference type="GO" id="GO:0005737">
    <property type="term" value="C:cytoplasm"/>
    <property type="evidence" value="ECO:0007669"/>
    <property type="project" value="TreeGrafter"/>
</dbReference>
<feature type="active site" evidence="5 6">
    <location>
        <position position="223"/>
    </location>
</feature>
<dbReference type="InterPro" id="IPR016162">
    <property type="entry name" value="Ald_DH_N"/>
</dbReference>
<evidence type="ECO:0000256" key="2">
    <source>
        <dbReference type="ARBA" id="ARBA00023002"/>
    </source>
</evidence>
<evidence type="ECO:0000313" key="9">
    <source>
        <dbReference type="EMBL" id="MBB5189263.1"/>
    </source>
</evidence>
<dbReference type="InterPro" id="IPR012394">
    <property type="entry name" value="Aldehyde_DH_NAD(P)"/>
</dbReference>
<dbReference type="InterPro" id="IPR016161">
    <property type="entry name" value="Ald_DH/histidinol_DH"/>
</dbReference>
<evidence type="ECO:0000256" key="4">
    <source>
        <dbReference type="PIRNR" id="PIRNR036492"/>
    </source>
</evidence>
<keyword evidence="10" id="KW-1185">Reference proteome</keyword>
<organism evidence="9 10">
    <name type="scientific">Zhongshania antarctica</name>
    <dbReference type="NCBI Taxonomy" id="641702"/>
    <lineage>
        <taxon>Bacteria</taxon>
        <taxon>Pseudomonadati</taxon>
        <taxon>Pseudomonadota</taxon>
        <taxon>Gammaproteobacteria</taxon>
        <taxon>Cellvibrionales</taxon>
        <taxon>Spongiibacteraceae</taxon>
        <taxon>Zhongshania</taxon>
    </lineage>
</organism>
<sequence length="480" mass="54064">MPVKSHLIQYHIAAPQTEAQRVYSLQRKAYIDDPYPSYEQRLKNIVSLQSLLSENEQAIIEAVALDYGHRPWGETTLVELFGSHSGLREIKKHLKTWMKPLRRKVTLFYGGKNRVIPQPKGVVGVIVPWNYPVFMTITQVAISMAAGNRTVVKMAENSSHLRDLLHGLVKEKFDEAIFAIVPDAKGSDFSSLPFDHMLFTGSPATGKAVMAAAAQNLCSVTLELGGKSPTIVCDDFELEKAAQRIAQYKYMNAGQTCLAPDYVFVPRDKVDRFVVLVQQAANQYFPDVKDPEGYTSIIDTDSYQRLRRWLEEVKNQGAPVINLMSEDSFDDVNRKFPPHIVIDPSEDCELLKTEIFGPILPVIPYDNLDEVLRYIAIRDRPLALYLFSHDKKIQERVVYSSISGGVTINNCVVHCFQHDLPFGGAGASGMGQYHGYEGFAEFSKMRPVFKYPSYISSAILSGPYTSKHKLLYRCLNWLGL</sequence>
<accession>A0A840RA10</accession>
<dbReference type="RefSeq" id="WP_184465205.1">
    <property type="nucleotide sequence ID" value="NZ_JACHHW010000019.1"/>
</dbReference>
<evidence type="ECO:0000256" key="7">
    <source>
        <dbReference type="RuleBase" id="RU003345"/>
    </source>
</evidence>
<evidence type="ECO:0000256" key="6">
    <source>
        <dbReference type="PROSITE-ProRule" id="PRU10007"/>
    </source>
</evidence>
<comment type="similarity">
    <text evidence="1 4 7">Belongs to the aldehyde dehydrogenase family.</text>
</comment>
<dbReference type="Gene3D" id="3.40.309.10">
    <property type="entry name" value="Aldehyde Dehydrogenase, Chain A, domain 2"/>
    <property type="match status" value="1"/>
</dbReference>
<feature type="active site" evidence="5">
    <location>
        <position position="257"/>
    </location>
</feature>
<dbReference type="GO" id="GO:0004029">
    <property type="term" value="F:aldehyde dehydrogenase (NAD+) activity"/>
    <property type="evidence" value="ECO:0007669"/>
    <property type="project" value="TreeGrafter"/>
</dbReference>
<dbReference type="SUPFAM" id="SSF53720">
    <property type="entry name" value="ALDH-like"/>
    <property type="match status" value="1"/>
</dbReference>
<dbReference type="Pfam" id="PF00171">
    <property type="entry name" value="Aldedh"/>
    <property type="match status" value="1"/>
</dbReference>
<comment type="caution">
    <text evidence="9">The sequence shown here is derived from an EMBL/GenBank/DDBJ whole genome shotgun (WGS) entry which is preliminary data.</text>
</comment>
<evidence type="ECO:0000313" key="10">
    <source>
        <dbReference type="Proteomes" id="UP000536640"/>
    </source>
</evidence>
<dbReference type="GO" id="GO:0006081">
    <property type="term" value="P:aldehyde metabolic process"/>
    <property type="evidence" value="ECO:0007669"/>
    <property type="project" value="InterPro"/>
</dbReference>
<feature type="domain" description="Aldehyde dehydrogenase" evidence="8">
    <location>
        <begin position="37"/>
        <end position="446"/>
    </location>
</feature>
<dbReference type="CDD" id="cd07133">
    <property type="entry name" value="ALDH_CALDH_CalB"/>
    <property type="match status" value="1"/>
</dbReference>
<keyword evidence="2 4" id="KW-0560">Oxidoreductase</keyword>
<proteinExistence type="inferred from homology"/>
<evidence type="ECO:0000256" key="1">
    <source>
        <dbReference type="ARBA" id="ARBA00009986"/>
    </source>
</evidence>
<gene>
    <name evidence="9" type="ORF">HNQ57_003566</name>
</gene>
<evidence type="ECO:0000256" key="3">
    <source>
        <dbReference type="ARBA" id="ARBA00023027"/>
    </source>
</evidence>
<evidence type="ECO:0000256" key="5">
    <source>
        <dbReference type="PIRSR" id="PIRSR036492-1"/>
    </source>
</evidence>
<dbReference type="PROSITE" id="PS00070">
    <property type="entry name" value="ALDEHYDE_DEHYDR_CYS"/>
    <property type="match status" value="1"/>
</dbReference>
<dbReference type="EMBL" id="JACHHW010000019">
    <property type="protein sequence ID" value="MBB5189263.1"/>
    <property type="molecule type" value="Genomic_DNA"/>
</dbReference>
<dbReference type="PIRSF" id="PIRSF036492">
    <property type="entry name" value="ALDH"/>
    <property type="match status" value="1"/>
</dbReference>
<name>A0A840RA10_9GAMM</name>
<dbReference type="InterPro" id="IPR029510">
    <property type="entry name" value="Ald_DH_CS_GLU"/>
</dbReference>
<protein>
    <recommendedName>
        <fullName evidence="4">Aldehyde dehydrogenase</fullName>
    </recommendedName>
</protein>